<dbReference type="OrthoDB" id="545740at2759"/>
<evidence type="ECO:0000313" key="3">
    <source>
        <dbReference type="EMBL" id="KAG2455184.1"/>
    </source>
</evidence>
<dbReference type="InterPro" id="IPR002110">
    <property type="entry name" value="Ankyrin_rpt"/>
</dbReference>
<dbReference type="EMBL" id="JAEHOD010000001">
    <property type="protein sequence ID" value="KAG2455184.1"/>
    <property type="molecule type" value="Genomic_DNA"/>
</dbReference>
<proteinExistence type="predicted"/>
<evidence type="ECO:0000313" key="4">
    <source>
        <dbReference type="Proteomes" id="UP000613740"/>
    </source>
</evidence>
<feature type="compositionally biased region" description="Acidic residues" evidence="2">
    <location>
        <begin position="355"/>
        <end position="376"/>
    </location>
</feature>
<feature type="region of interest" description="Disordered" evidence="2">
    <location>
        <begin position="47"/>
        <end position="69"/>
    </location>
</feature>
<comment type="caution">
    <text evidence="3">The sequence shown here is derived from an EMBL/GenBank/DDBJ whole genome shotgun (WGS) entry which is preliminary data.</text>
</comment>
<feature type="repeat" description="ANK" evidence="1">
    <location>
        <begin position="432"/>
        <end position="463"/>
    </location>
</feature>
<dbReference type="AlphaFoldDB" id="A0A836BDX4"/>
<evidence type="ECO:0000256" key="1">
    <source>
        <dbReference type="PROSITE-ProRule" id="PRU00023"/>
    </source>
</evidence>
<gene>
    <name evidence="3" type="ORF">HYH02_001000</name>
</gene>
<sequence>MIGGWYALASLVDSKRQLQNATRGLDMVEELDPMERMRRRYNLREGQAGAAAGGAGGGRRGGAAPAPAAADVPSLEAELEALSKKLDIKSWDYVPVPRTEDDGSTGARLGGTVGSNNIKSGDKLYVYQLDPEELCTLALTDQFGYTQDYVAWVEDELSYWVDEFLGAIRAGGPGSKRGGGRAPVAVPAGGEEVVTLYDMEGGGRPVSYSGGALVEDVADDHREAGLLVFRQLRSAEQVAAEAHPRRLQVATWLWNGIHQRISALRCTPLWQVAHAAVLLSHGPRAFPFLAGCSSARSGSAAAAAAVASATPDDQKLVLIRSLHLEFDMTRPELAAVTVGDLRRLQRGLDGSGADSSDDEEEDEEDEGDEGDDEEEGGGGTSPRVQLDLDLMCSLNHGGALQLAAMRGTLGPGHPGLAALPGGAAAAVVFSRNAVGPLFLAAARGHLGAVEALLAWGADPLAGN</sequence>
<reference evidence="3" key="1">
    <citation type="journal article" date="2020" name="bioRxiv">
        <title>Comparative genomics of Chlamydomonas.</title>
        <authorList>
            <person name="Craig R.J."/>
            <person name="Hasan A.R."/>
            <person name="Ness R.W."/>
            <person name="Keightley P.D."/>
        </authorList>
    </citation>
    <scope>NUCLEOTIDE SEQUENCE</scope>
    <source>
        <strain evidence="3">CCAP 11/173</strain>
    </source>
</reference>
<feature type="region of interest" description="Disordered" evidence="2">
    <location>
        <begin position="346"/>
        <end position="384"/>
    </location>
</feature>
<accession>A0A836BDX4</accession>
<evidence type="ECO:0000256" key="2">
    <source>
        <dbReference type="SAM" id="MobiDB-lite"/>
    </source>
</evidence>
<keyword evidence="1" id="KW-0040">ANK repeat</keyword>
<dbReference type="Proteomes" id="UP000613740">
    <property type="component" value="Unassembled WGS sequence"/>
</dbReference>
<dbReference type="PROSITE" id="PS50297">
    <property type="entry name" value="ANK_REP_REGION"/>
    <property type="match status" value="1"/>
</dbReference>
<keyword evidence="4" id="KW-1185">Reference proteome</keyword>
<feature type="non-terminal residue" evidence="3">
    <location>
        <position position="463"/>
    </location>
</feature>
<name>A0A836BDX4_9CHLO</name>
<protein>
    <submittedName>
        <fullName evidence="3">Uncharacterized protein</fullName>
    </submittedName>
</protein>
<dbReference type="PROSITE" id="PS50088">
    <property type="entry name" value="ANK_REPEAT"/>
    <property type="match status" value="1"/>
</dbReference>
<feature type="compositionally biased region" description="Gly residues" evidence="2">
    <location>
        <begin position="51"/>
        <end position="61"/>
    </location>
</feature>
<organism evidence="3 4">
    <name type="scientific">Chlamydomonas schloesseri</name>
    <dbReference type="NCBI Taxonomy" id="2026947"/>
    <lineage>
        <taxon>Eukaryota</taxon>
        <taxon>Viridiplantae</taxon>
        <taxon>Chlorophyta</taxon>
        <taxon>core chlorophytes</taxon>
        <taxon>Chlorophyceae</taxon>
        <taxon>CS clade</taxon>
        <taxon>Chlamydomonadales</taxon>
        <taxon>Chlamydomonadaceae</taxon>
        <taxon>Chlamydomonas</taxon>
    </lineage>
</organism>